<evidence type="ECO:0000313" key="2">
    <source>
        <dbReference type="Proteomes" id="UP000008553"/>
    </source>
</evidence>
<dbReference type="AlphaFoldDB" id="Q7R9G9"/>
<protein>
    <submittedName>
        <fullName evidence="1">Uncharacterized protein</fullName>
    </submittedName>
</protein>
<gene>
    <name evidence="1" type="ORF">PY06893</name>
</gene>
<sequence>MALICVRNIEVDLAYFYKKIYSIFYMRKCTIF</sequence>
<dbReference type="PaxDb" id="73239-Q7R9G9"/>
<accession>Q7R9G9</accession>
<name>Q7R9G9_PLAYO</name>
<proteinExistence type="predicted"/>
<organism evidence="1 2">
    <name type="scientific">Plasmodium yoelii yoelii</name>
    <dbReference type="NCBI Taxonomy" id="73239"/>
    <lineage>
        <taxon>Eukaryota</taxon>
        <taxon>Sar</taxon>
        <taxon>Alveolata</taxon>
        <taxon>Apicomplexa</taxon>
        <taxon>Aconoidasida</taxon>
        <taxon>Haemosporida</taxon>
        <taxon>Plasmodiidae</taxon>
        <taxon>Plasmodium</taxon>
        <taxon>Plasmodium (Vinckeia)</taxon>
    </lineage>
</organism>
<dbReference type="Proteomes" id="UP000008553">
    <property type="component" value="Unassembled WGS sequence"/>
</dbReference>
<dbReference type="InParanoid" id="Q7R9G9"/>
<feature type="non-terminal residue" evidence="1">
    <location>
        <position position="32"/>
    </location>
</feature>
<reference evidence="1 2" key="1">
    <citation type="journal article" date="2002" name="Nature">
        <title>Genome sequence and comparative analysis of the model rodent malaria parasite Plasmodium yoelii yoelii.</title>
        <authorList>
            <person name="Carlton J.M."/>
            <person name="Angiuoli S.V."/>
            <person name="Suh B.B."/>
            <person name="Kooij T.W."/>
            <person name="Pertea M."/>
            <person name="Silva J.C."/>
            <person name="Ermolaeva M.D."/>
            <person name="Allen J.E."/>
            <person name="Selengut J.D."/>
            <person name="Koo H.L."/>
            <person name="Peterson J.D."/>
            <person name="Pop M."/>
            <person name="Kosack D.S."/>
            <person name="Shumway M.F."/>
            <person name="Bidwell S.L."/>
            <person name="Shallom S.J."/>
            <person name="van Aken S.E."/>
            <person name="Riedmuller S.B."/>
            <person name="Feldblyum T.V."/>
            <person name="Cho J.K."/>
            <person name="Quackenbush J."/>
            <person name="Sedegah M."/>
            <person name="Shoaibi A."/>
            <person name="Cummings L.M."/>
            <person name="Florens L."/>
            <person name="Yates J.R."/>
            <person name="Raine J.D."/>
            <person name="Sinden R.E."/>
            <person name="Harris M.A."/>
            <person name="Cunningham D.A."/>
            <person name="Preiser P.R."/>
            <person name="Bergman L.W."/>
            <person name="Vaidya A.B."/>
            <person name="van Lin L.H."/>
            <person name="Janse C.J."/>
            <person name="Waters A.P."/>
            <person name="Smith H.O."/>
            <person name="White O.R."/>
            <person name="Salzberg S.L."/>
            <person name="Venter J.C."/>
            <person name="Fraser C.M."/>
            <person name="Hoffman S.L."/>
            <person name="Gardner M.J."/>
            <person name="Carucci D.J."/>
        </authorList>
    </citation>
    <scope>NUCLEOTIDE SEQUENCE [LARGE SCALE GENOMIC DNA]</scope>
    <source>
        <strain evidence="1 2">17XNL</strain>
    </source>
</reference>
<keyword evidence="2" id="KW-1185">Reference proteome</keyword>
<comment type="caution">
    <text evidence="1">The sequence shown here is derived from an EMBL/GenBank/DDBJ whole genome shotgun (WGS) entry which is preliminary data.</text>
</comment>
<dbReference type="EMBL" id="AABL01002414">
    <property type="protein sequence ID" value="EAA19213.1"/>
    <property type="molecule type" value="Genomic_DNA"/>
</dbReference>
<evidence type="ECO:0000313" key="1">
    <source>
        <dbReference type="EMBL" id="EAA19213.1"/>
    </source>
</evidence>